<feature type="transmembrane region" description="Helical" evidence="1">
    <location>
        <begin position="35"/>
        <end position="55"/>
    </location>
</feature>
<keyword evidence="3" id="KW-1185">Reference proteome</keyword>
<gene>
    <name evidence="2" type="ORF">DOL88_10160</name>
</gene>
<proteinExistence type="predicted"/>
<keyword evidence="1" id="KW-0472">Membrane</keyword>
<feature type="non-terminal residue" evidence="2">
    <location>
        <position position="78"/>
    </location>
</feature>
<evidence type="ECO:0000313" key="3">
    <source>
        <dbReference type="Proteomes" id="UP000274211"/>
    </source>
</evidence>
<sequence length="78" mass="9033">MFELKKLLTAMMLPPFNVLILWLLSLFFSLFKCKVFSRLCAFLGIAILYVVSIPYTAQTLKDSLITEDHLTLNDYRQA</sequence>
<feature type="transmembrane region" description="Helical" evidence="1">
    <location>
        <begin position="7"/>
        <end position="29"/>
    </location>
</feature>
<keyword evidence="1" id="KW-0812">Transmembrane</keyword>
<organism evidence="2 3">
    <name type="scientific">Aggregatibacter aphrophilus</name>
    <name type="common">Haemophilus aphrophilus</name>
    <dbReference type="NCBI Taxonomy" id="732"/>
    <lineage>
        <taxon>Bacteria</taxon>
        <taxon>Pseudomonadati</taxon>
        <taxon>Pseudomonadota</taxon>
        <taxon>Gammaproteobacteria</taxon>
        <taxon>Pasteurellales</taxon>
        <taxon>Pasteurellaceae</taxon>
        <taxon>Aggregatibacter</taxon>
    </lineage>
</organism>
<name>A0ABX9VS53_AGGAP</name>
<evidence type="ECO:0000313" key="2">
    <source>
        <dbReference type="EMBL" id="RMW79423.1"/>
    </source>
</evidence>
<dbReference type="EMBL" id="QMGS01000102">
    <property type="protein sequence ID" value="RMW79423.1"/>
    <property type="molecule type" value="Genomic_DNA"/>
</dbReference>
<keyword evidence="1" id="KW-1133">Transmembrane helix</keyword>
<accession>A0ABX9VS53</accession>
<reference evidence="2 3" key="1">
    <citation type="journal article" date="2019" name="J. Oral Microbiol.">
        <title>Role of OmpA1 and OmpA2 in Aggregatibacter actinomycetemcomitans and Aggregatibacter aphrophilus serum resistance.</title>
        <authorList>
            <person name="Lindholm M."/>
            <person name="Min Aung K."/>
            <person name="Nyunt Wai S."/>
            <person name="Oscarsson J."/>
        </authorList>
    </citation>
    <scope>NUCLEOTIDE SEQUENCE [LARGE SCALE GENOMIC DNA]</scope>
    <source>
        <strain evidence="2 3">HK83</strain>
    </source>
</reference>
<comment type="caution">
    <text evidence="2">The sequence shown here is derived from an EMBL/GenBank/DDBJ whole genome shotgun (WGS) entry which is preliminary data.</text>
</comment>
<protein>
    <submittedName>
        <fullName evidence="2">YdcF family protein</fullName>
    </submittedName>
</protein>
<dbReference type="Proteomes" id="UP000274211">
    <property type="component" value="Unassembled WGS sequence"/>
</dbReference>
<evidence type="ECO:0000256" key="1">
    <source>
        <dbReference type="SAM" id="Phobius"/>
    </source>
</evidence>